<accession>A0A2I4ALZ5</accession>
<sequence>MGYEAWKNNLDDWEAWKGELAQQNFTEDHNWTISNILATKDGLVVWVKMLEEHETKATKCNWVQLEGEPPEWHCDWGCKPLLGLAYQGYWQYEVIFPAPQKHIYCSAIFPKWEFWGHYDLKCDKIPVTNRTRTKPARKHPTTYKKKAKEATVKHGNVVTYNGTLHDAGPTVNHDKKQTTQHAPEECLTDIRRLDPCIWNTWVRCGGQNFLPLGPLWYQSYYYRTWRSIFSPHNAMHEKWLNYSFPWIWVKKDVVHYQGDYPEGTARHRHGLKGPYQSDMYVQKLPTVEELRSVPKGDFDKIDKCVARRIFFSLNESE</sequence>
<gene>
    <name evidence="2" type="primary">LOC106512431</name>
</gene>
<dbReference type="OrthoDB" id="8959758at2759"/>
<dbReference type="RefSeq" id="XP_013856503.1">
    <property type="nucleotide sequence ID" value="XM_014001049.1"/>
</dbReference>
<evidence type="ECO:0000313" key="2">
    <source>
        <dbReference type="RefSeq" id="XP_013856503.1"/>
    </source>
</evidence>
<reference evidence="2" key="1">
    <citation type="submission" date="2025-08" db="UniProtKB">
        <authorList>
            <consortium name="RefSeq"/>
        </authorList>
    </citation>
    <scope>IDENTIFICATION</scope>
</reference>
<dbReference type="GeneID" id="106512431"/>
<dbReference type="InParanoid" id="A0A2I4ALZ5"/>
<protein>
    <submittedName>
        <fullName evidence="2">Uncharacterized protein LOC106512431</fullName>
    </submittedName>
</protein>
<name>A0A2I4ALZ5_AUSLI</name>
<dbReference type="Proteomes" id="UP000192220">
    <property type="component" value="Unplaced"/>
</dbReference>
<keyword evidence="1" id="KW-1185">Reference proteome</keyword>
<dbReference type="KEGG" id="alim:106512431"/>
<organism evidence="1 2">
    <name type="scientific">Austrofundulus limnaeus</name>
    <name type="common">Annual killifish</name>
    <dbReference type="NCBI Taxonomy" id="52670"/>
    <lineage>
        <taxon>Eukaryota</taxon>
        <taxon>Metazoa</taxon>
        <taxon>Chordata</taxon>
        <taxon>Craniata</taxon>
        <taxon>Vertebrata</taxon>
        <taxon>Euteleostomi</taxon>
        <taxon>Actinopterygii</taxon>
        <taxon>Neopterygii</taxon>
        <taxon>Teleostei</taxon>
        <taxon>Neoteleostei</taxon>
        <taxon>Acanthomorphata</taxon>
        <taxon>Ovalentaria</taxon>
        <taxon>Atherinomorphae</taxon>
        <taxon>Cyprinodontiformes</taxon>
        <taxon>Rivulidae</taxon>
        <taxon>Austrofundulus</taxon>
    </lineage>
</organism>
<evidence type="ECO:0000313" key="1">
    <source>
        <dbReference type="Proteomes" id="UP000192220"/>
    </source>
</evidence>
<proteinExistence type="predicted"/>
<dbReference type="AlphaFoldDB" id="A0A2I4ALZ5"/>